<keyword evidence="1" id="KW-0812">Transmembrane</keyword>
<proteinExistence type="predicted"/>
<dbReference type="AlphaFoldDB" id="A0A1G2UU04"/>
<comment type="caution">
    <text evidence="2">The sequence shown here is derived from an EMBL/GenBank/DDBJ whole genome shotgun (WGS) entry which is preliminary data.</text>
</comment>
<feature type="transmembrane region" description="Helical" evidence="1">
    <location>
        <begin position="41"/>
        <end position="57"/>
    </location>
</feature>
<feature type="transmembrane region" description="Helical" evidence="1">
    <location>
        <begin position="69"/>
        <end position="88"/>
    </location>
</feature>
<evidence type="ECO:0000313" key="3">
    <source>
        <dbReference type="Proteomes" id="UP000176558"/>
    </source>
</evidence>
<protein>
    <submittedName>
        <fullName evidence="2">Uncharacterized protein</fullName>
    </submittedName>
</protein>
<dbReference type="EMBL" id="MHWT01000010">
    <property type="protein sequence ID" value="OHB12864.1"/>
    <property type="molecule type" value="Genomic_DNA"/>
</dbReference>
<keyword evidence="1" id="KW-0472">Membrane</keyword>
<accession>A0A1G2UU04</accession>
<dbReference type="Proteomes" id="UP000176558">
    <property type="component" value="Unassembled WGS sequence"/>
</dbReference>
<gene>
    <name evidence="2" type="ORF">A3G99_02230</name>
</gene>
<evidence type="ECO:0000256" key="1">
    <source>
        <dbReference type="SAM" id="Phobius"/>
    </source>
</evidence>
<organism evidence="2 3">
    <name type="scientific">Candidatus Zambryskibacteria bacterium RIFCSPLOWO2_12_FULL_39_23</name>
    <dbReference type="NCBI Taxonomy" id="1802776"/>
    <lineage>
        <taxon>Bacteria</taxon>
        <taxon>Candidatus Zambryskiibacteriota</taxon>
    </lineage>
</organism>
<name>A0A1G2UU04_9BACT</name>
<evidence type="ECO:0000313" key="2">
    <source>
        <dbReference type="EMBL" id="OHB12864.1"/>
    </source>
</evidence>
<keyword evidence="1" id="KW-1133">Transmembrane helix</keyword>
<feature type="transmembrane region" description="Helical" evidence="1">
    <location>
        <begin position="9"/>
        <end position="29"/>
    </location>
</feature>
<reference evidence="2 3" key="1">
    <citation type="journal article" date="2016" name="Nat. Commun.">
        <title>Thousands of microbial genomes shed light on interconnected biogeochemical processes in an aquifer system.</title>
        <authorList>
            <person name="Anantharaman K."/>
            <person name="Brown C.T."/>
            <person name="Hug L.A."/>
            <person name="Sharon I."/>
            <person name="Castelle C.J."/>
            <person name="Probst A.J."/>
            <person name="Thomas B.C."/>
            <person name="Singh A."/>
            <person name="Wilkins M.J."/>
            <person name="Karaoz U."/>
            <person name="Brodie E.L."/>
            <person name="Williams K.H."/>
            <person name="Hubbard S.S."/>
            <person name="Banfield J.F."/>
        </authorList>
    </citation>
    <scope>NUCLEOTIDE SEQUENCE [LARGE SCALE GENOMIC DNA]</scope>
</reference>
<feature type="transmembrane region" description="Helical" evidence="1">
    <location>
        <begin position="100"/>
        <end position="119"/>
    </location>
</feature>
<sequence length="127" mass="14723">MNNDKKAKIFYLTTSIFVIVISYIVNSNLRETLPRNLSESIFWLTVPVFIFSIITLFTKNTAFQLWAKITNYLYIFFIFIILLTPTSTHGLDFLPIVKETVSIALAILYSIISLILILYKSFKKDNL</sequence>